<dbReference type="EMBL" id="FJUY01000001">
    <property type="protein sequence ID" value="CZT14610.1"/>
    <property type="molecule type" value="Genomic_DNA"/>
</dbReference>
<dbReference type="STRING" id="112498.A0A2D3UQS1"/>
<dbReference type="GO" id="GO:0016491">
    <property type="term" value="F:oxidoreductase activity"/>
    <property type="evidence" value="ECO:0007669"/>
    <property type="project" value="UniProtKB-KW"/>
</dbReference>
<evidence type="ECO:0000313" key="5">
    <source>
        <dbReference type="Proteomes" id="UP000225277"/>
    </source>
</evidence>
<name>A0A2D3UQS1_9PEZI</name>
<dbReference type="PANTHER" id="PTHR24321">
    <property type="entry name" value="DEHYDROGENASES, SHORT CHAIN"/>
    <property type="match status" value="1"/>
</dbReference>
<organism evidence="4 5">
    <name type="scientific">Ramularia collo-cygni</name>
    <dbReference type="NCBI Taxonomy" id="112498"/>
    <lineage>
        <taxon>Eukaryota</taxon>
        <taxon>Fungi</taxon>
        <taxon>Dikarya</taxon>
        <taxon>Ascomycota</taxon>
        <taxon>Pezizomycotina</taxon>
        <taxon>Dothideomycetes</taxon>
        <taxon>Dothideomycetidae</taxon>
        <taxon>Mycosphaerellales</taxon>
        <taxon>Mycosphaerellaceae</taxon>
        <taxon>Ramularia</taxon>
    </lineage>
</organism>
<evidence type="ECO:0000313" key="4">
    <source>
        <dbReference type="EMBL" id="CZT14610.1"/>
    </source>
</evidence>
<comment type="similarity">
    <text evidence="1">Belongs to the short-chain dehydrogenases/reductases (SDR) family.</text>
</comment>
<evidence type="ECO:0000256" key="2">
    <source>
        <dbReference type="ARBA" id="ARBA00022857"/>
    </source>
</evidence>
<dbReference type="CDD" id="cd05233">
    <property type="entry name" value="SDR_c"/>
    <property type="match status" value="1"/>
</dbReference>
<keyword evidence="2" id="KW-0521">NADP</keyword>
<dbReference type="InterPro" id="IPR036291">
    <property type="entry name" value="NAD(P)-bd_dom_sf"/>
</dbReference>
<dbReference type="Gene3D" id="3.40.50.720">
    <property type="entry name" value="NAD(P)-binding Rossmann-like Domain"/>
    <property type="match status" value="1"/>
</dbReference>
<dbReference type="SUPFAM" id="SSF51735">
    <property type="entry name" value="NAD(P)-binding Rossmann-fold domains"/>
    <property type="match status" value="1"/>
</dbReference>
<dbReference type="Proteomes" id="UP000225277">
    <property type="component" value="Unassembled WGS sequence"/>
</dbReference>
<dbReference type="OrthoDB" id="5840532at2759"/>
<feature type="unsure residue" description="D or N" evidence="4">
    <location>
        <position position="39"/>
    </location>
</feature>
<protein>
    <submittedName>
        <fullName evidence="4">Related to dehydrogenase</fullName>
    </submittedName>
</protein>
<accession>A0A2D3UQS1</accession>
<gene>
    <name evidence="4" type="ORF">RCC_00585</name>
</gene>
<dbReference type="FunFam" id="3.40.50.720:FF:000084">
    <property type="entry name" value="Short-chain dehydrogenase reductase"/>
    <property type="match status" value="1"/>
</dbReference>
<evidence type="ECO:0000256" key="3">
    <source>
        <dbReference type="ARBA" id="ARBA00023002"/>
    </source>
</evidence>
<dbReference type="InterPro" id="IPR002347">
    <property type="entry name" value="SDR_fam"/>
</dbReference>
<proteinExistence type="inferred from homology"/>
<dbReference type="PANTHER" id="PTHR24321:SF12">
    <property type="entry name" value="SHORT-CHAIN DEHYDROGENASE_REDUCTASE FAMILY, PUTATIVE (AFU_ORTHOLOGUE AFUA_5G14340)-RELATED"/>
    <property type="match status" value="1"/>
</dbReference>
<sequence>MSLQNLPGVALITGAASGIGRGTAFAFAKSGCKRMLVGDVDENGLELTRKTILEDQPDVEVEVALVDISDEDSVQGFIDHCVSKFGRIDYACNIAGICPARESIAETSVETFDRVISINTLGTFLCHRAEIRQMLKQDPLPTSRFKGSIVSVSSMAGINASPGVTPYSSSKFAIIGQVKTDAMDYGPQGLRVNSVGPGFTNTERLRAMANEEQLSAIAGSVPLSQLGLPEQVGQSMAWLCSEEAGYVNGINMMVDGGATLWRQIS</sequence>
<keyword evidence="5" id="KW-1185">Reference proteome</keyword>
<keyword evidence="3" id="KW-0560">Oxidoreductase</keyword>
<dbReference type="PRINTS" id="PR00081">
    <property type="entry name" value="GDHRDH"/>
</dbReference>
<dbReference type="AlphaFoldDB" id="A0A2D3UQS1"/>
<dbReference type="Pfam" id="PF13561">
    <property type="entry name" value="adh_short_C2"/>
    <property type="match status" value="1"/>
</dbReference>
<evidence type="ECO:0000256" key="1">
    <source>
        <dbReference type="ARBA" id="ARBA00006484"/>
    </source>
</evidence>
<reference evidence="4 5" key="1">
    <citation type="submission" date="2016-03" db="EMBL/GenBank/DDBJ databases">
        <authorList>
            <person name="Ploux O."/>
        </authorList>
    </citation>
    <scope>NUCLEOTIDE SEQUENCE [LARGE SCALE GENOMIC DNA]</scope>
    <source>
        <strain evidence="4 5">URUG2</strain>
    </source>
</reference>
<dbReference type="PRINTS" id="PR00080">
    <property type="entry name" value="SDRFAMILY"/>
</dbReference>